<dbReference type="EMBL" id="KK439167">
    <property type="protein sequence ID" value="KFQ69666.1"/>
    <property type="molecule type" value="Genomic_DNA"/>
</dbReference>
<evidence type="ECO:0000313" key="3">
    <source>
        <dbReference type="Proteomes" id="UP000053638"/>
    </source>
</evidence>
<dbReference type="InterPro" id="IPR050462">
    <property type="entry name" value="Retroviral_Gag-Pol_poly"/>
</dbReference>
<organism evidence="2 3">
    <name type="scientific">Phaethon lepturus</name>
    <name type="common">White-tailed tropicbird</name>
    <dbReference type="NCBI Taxonomy" id="97097"/>
    <lineage>
        <taxon>Eukaryota</taxon>
        <taxon>Metazoa</taxon>
        <taxon>Chordata</taxon>
        <taxon>Craniata</taxon>
        <taxon>Vertebrata</taxon>
        <taxon>Euteleostomi</taxon>
        <taxon>Archelosauria</taxon>
        <taxon>Archosauria</taxon>
        <taxon>Dinosauria</taxon>
        <taxon>Saurischia</taxon>
        <taxon>Theropoda</taxon>
        <taxon>Coelurosauria</taxon>
        <taxon>Aves</taxon>
        <taxon>Neognathae</taxon>
        <taxon>Neoaves</taxon>
        <taxon>Phaethontimorphae</taxon>
        <taxon>Phaethontiformes</taxon>
        <taxon>Phaethontidae</taxon>
        <taxon>Phaethon</taxon>
    </lineage>
</organism>
<dbReference type="Proteomes" id="UP000053638">
    <property type="component" value="Unassembled WGS sequence"/>
</dbReference>
<evidence type="ECO:0000259" key="1">
    <source>
        <dbReference type="Pfam" id="PF02093"/>
    </source>
</evidence>
<dbReference type="Pfam" id="PF02093">
    <property type="entry name" value="Gag_p30"/>
    <property type="match status" value="1"/>
</dbReference>
<name>A0A091T5L6_PHALP</name>
<keyword evidence="3" id="KW-1185">Reference proteome</keyword>
<gene>
    <name evidence="2" type="ORF">N335_13413</name>
</gene>
<reference evidence="2 3" key="1">
    <citation type="submission" date="2014-04" db="EMBL/GenBank/DDBJ databases">
        <title>Genome evolution of avian class.</title>
        <authorList>
            <person name="Zhang G."/>
            <person name="Li C."/>
        </authorList>
    </citation>
    <scope>NUCLEOTIDE SEQUENCE [LARGE SCALE GENOMIC DNA]</scope>
    <source>
        <strain evidence="2">BGI_N335</strain>
    </source>
</reference>
<feature type="non-terminal residue" evidence="2">
    <location>
        <position position="127"/>
    </location>
</feature>
<evidence type="ECO:0000313" key="2">
    <source>
        <dbReference type="EMBL" id="KFQ69666.1"/>
    </source>
</evidence>
<dbReference type="Gene3D" id="1.10.375.10">
    <property type="entry name" value="Human Immunodeficiency Virus Type 1 Capsid Protein"/>
    <property type="match status" value="1"/>
</dbReference>
<protein>
    <recommendedName>
        <fullName evidence="1">Core shell protein Gag P30 domain-containing protein</fullName>
    </recommendedName>
</protein>
<sequence>DQNFPATDPRWDPNQPGPRGLLTRYRRWILFDIRHTMPKAINWSKLYEVKQDPNEFLSTFMAHLKVTARKYTNLNPEKPEEAVQLASIFMGQLAPDIRKKLRKLEGADSRDLEKMLEVAWTVFKNRE</sequence>
<dbReference type="PhylomeDB" id="A0A091T5L6"/>
<dbReference type="PANTHER" id="PTHR33166">
    <property type="entry name" value="GAG_P30 DOMAIN-CONTAINING PROTEIN"/>
    <property type="match status" value="1"/>
</dbReference>
<dbReference type="InterPro" id="IPR003036">
    <property type="entry name" value="Gag_P30"/>
</dbReference>
<dbReference type="GO" id="GO:0019068">
    <property type="term" value="P:virion assembly"/>
    <property type="evidence" value="ECO:0007669"/>
    <property type="project" value="InterPro"/>
</dbReference>
<proteinExistence type="predicted"/>
<dbReference type="InterPro" id="IPR008919">
    <property type="entry name" value="Retrov_capsid_N"/>
</dbReference>
<feature type="domain" description="Core shell protein Gag P30" evidence="1">
    <location>
        <begin position="1"/>
        <end position="123"/>
    </location>
</feature>
<accession>A0A091T5L6</accession>
<dbReference type="AlphaFoldDB" id="A0A091T5L6"/>
<feature type="non-terminal residue" evidence="2">
    <location>
        <position position="1"/>
    </location>
</feature>